<keyword evidence="4" id="KW-1185">Reference proteome</keyword>
<feature type="region of interest" description="Disordered" evidence="1">
    <location>
        <begin position="524"/>
        <end position="544"/>
    </location>
</feature>
<dbReference type="InterPro" id="IPR036278">
    <property type="entry name" value="Sialidase_sf"/>
</dbReference>
<proteinExistence type="predicted"/>
<name>A0ABW0QKT0_9GAMM</name>
<gene>
    <name evidence="3" type="ORF">ACFPPA_00475</name>
</gene>
<dbReference type="RefSeq" id="WP_377316195.1">
    <property type="nucleotide sequence ID" value="NZ_JBHSNF010000001.1"/>
</dbReference>
<evidence type="ECO:0000313" key="4">
    <source>
        <dbReference type="Proteomes" id="UP001596114"/>
    </source>
</evidence>
<sequence>MRLRRCLTVFALGLATTFAAHATVDPSLYQGLSWRLVGPFRGGRVLTVAGIPGDSRHFYFGSVDGGVWATADAGRTWQPIFDDGNVGSIGALALAPSDPKTIYVGSGEADMRSDIAHGNGMYKSTDAGAHWKHIGLEDSRQIASVLVDPRNPDVVFVAALGHAYGPNAERGVFRSTDGGAHWSKVLFKDNDTGAIDLAFKPGDPNTIYAALWQTRRPPWSVYPPSNGPGSGLYVSHDGGSHWSPVQGNGFPAHPGRIGIALAPSQPNRVYALVDAADGEGGLYRSDDGGAHWEHVTADQRIWKRGWYFCRLTVDPKNADRVYVMNTIVLRSDDGGKQFIALKGDPTGDDFHQMWIDPTNPDRQILGIDQGTVITLNGGKTWSSWLNQPTAQIYHVSTDNQFPYWVYGAQQDSGAVALPSRGQSHDGITMEQFHEVTAGGESGMIAPDPDDHDIVYGDKVDKLDTRTNQTRNIDPTLAYPAAHYRGAWTLPLTFSRRGTKTLYFANQRLFRTTDGGDHWAPISPDLTREDAGTPATLDPTTAADDNHVDQRRGVIYTIAPSPLNGHALWVGTDDGLVWRTDDDGTHWRQVTPNALTPWSKIAGIELSPFDANVAYLAVDRHRLDDDTPYIYRTGDGGSSWQRIDGGIPRDSFVNVVRADPQRKGLLYAGTERGMYVSFDDGARWQSLQQNLPMTSVRDIDIHGDDLVLATHGRGFWIMDDASALRQVAGVPAGAVTLFKPAEAIRVRTPSFTGTPLPKDEPTAANPPDGAIIDYALPAGVKGPLTLTVLDAQGHTVRSYSSADKPPMLDPARLAYAPEWVPQPLRLSTAAGMHRFVWDLHYTPPAGVESERGPAEGVWAPLGSYRIVLQVDGKTYRQPLQLSPDPRVKVSIAAMQREFALARQVEQAQLRAAAASTEADKLLKALDARLPQVRGALHAQIVALLTTAQDLSGVVLHPDPRNSMGSPPRRTDSLRALSMNLARLAQAVDGADADPGADARASYASLNGTLGATLDAWTQLKRQLNDKLKAAGGKPIAL</sequence>
<dbReference type="SUPFAM" id="SSF110296">
    <property type="entry name" value="Oligoxyloglucan reducing end-specific cellobiohydrolase"/>
    <property type="match status" value="1"/>
</dbReference>
<feature type="signal peptide" evidence="2">
    <location>
        <begin position="1"/>
        <end position="22"/>
    </location>
</feature>
<evidence type="ECO:0000313" key="3">
    <source>
        <dbReference type="EMBL" id="MFC5524207.1"/>
    </source>
</evidence>
<dbReference type="PANTHER" id="PTHR43739">
    <property type="entry name" value="XYLOGLUCANASE (EUROFUNG)"/>
    <property type="match status" value="1"/>
</dbReference>
<comment type="caution">
    <text evidence="3">The sequence shown here is derived from an EMBL/GenBank/DDBJ whole genome shotgun (WGS) entry which is preliminary data.</text>
</comment>
<feature type="chain" id="PRO_5047146769" evidence="2">
    <location>
        <begin position="23"/>
        <end position="1036"/>
    </location>
</feature>
<dbReference type="InterPro" id="IPR015943">
    <property type="entry name" value="WD40/YVTN_repeat-like_dom_sf"/>
</dbReference>
<protein>
    <submittedName>
        <fullName evidence="3">WD40/YVTN/BNR-like repeat-containing protein</fullName>
    </submittedName>
</protein>
<dbReference type="SUPFAM" id="SSF50939">
    <property type="entry name" value="Sialidases"/>
    <property type="match status" value="1"/>
</dbReference>
<evidence type="ECO:0000256" key="2">
    <source>
        <dbReference type="SAM" id="SignalP"/>
    </source>
</evidence>
<dbReference type="CDD" id="cd15482">
    <property type="entry name" value="Sialidase_non-viral"/>
    <property type="match status" value="1"/>
</dbReference>
<dbReference type="PANTHER" id="PTHR43739:SF5">
    <property type="entry name" value="EXO-ALPHA-SIALIDASE"/>
    <property type="match status" value="1"/>
</dbReference>
<accession>A0ABW0QKT0</accession>
<organism evidence="3 4">
    <name type="scientific">Rhodanobacter ginsengisoli</name>
    <dbReference type="NCBI Taxonomy" id="418646"/>
    <lineage>
        <taxon>Bacteria</taxon>
        <taxon>Pseudomonadati</taxon>
        <taxon>Pseudomonadota</taxon>
        <taxon>Gammaproteobacteria</taxon>
        <taxon>Lysobacterales</taxon>
        <taxon>Rhodanobacteraceae</taxon>
        <taxon>Rhodanobacter</taxon>
    </lineage>
</organism>
<dbReference type="InterPro" id="IPR052025">
    <property type="entry name" value="Xyloglucanase_GH74"/>
</dbReference>
<dbReference type="EMBL" id="JBHSNF010000001">
    <property type="protein sequence ID" value="MFC5524207.1"/>
    <property type="molecule type" value="Genomic_DNA"/>
</dbReference>
<dbReference type="Gene3D" id="2.130.10.10">
    <property type="entry name" value="YVTN repeat-like/Quinoprotein amine dehydrogenase"/>
    <property type="match status" value="4"/>
</dbReference>
<feature type="compositionally biased region" description="Low complexity" evidence="1">
    <location>
        <begin position="531"/>
        <end position="542"/>
    </location>
</feature>
<reference evidence="4" key="1">
    <citation type="journal article" date="2019" name="Int. J. Syst. Evol. Microbiol.">
        <title>The Global Catalogue of Microorganisms (GCM) 10K type strain sequencing project: providing services to taxonomists for standard genome sequencing and annotation.</title>
        <authorList>
            <consortium name="The Broad Institute Genomics Platform"/>
            <consortium name="The Broad Institute Genome Sequencing Center for Infectious Disease"/>
            <person name="Wu L."/>
            <person name="Ma J."/>
        </authorList>
    </citation>
    <scope>NUCLEOTIDE SEQUENCE [LARGE SCALE GENOMIC DNA]</scope>
    <source>
        <strain evidence="4">CGMCC 1.16619</strain>
    </source>
</reference>
<dbReference type="Proteomes" id="UP001596114">
    <property type="component" value="Unassembled WGS sequence"/>
</dbReference>
<evidence type="ECO:0000256" key="1">
    <source>
        <dbReference type="SAM" id="MobiDB-lite"/>
    </source>
</evidence>
<keyword evidence="2" id="KW-0732">Signal</keyword>